<dbReference type="InterPro" id="IPR023091">
    <property type="entry name" value="MetalPrtase_cat_dom_sf_prd"/>
</dbReference>
<dbReference type="STRING" id="1285928.SAMN04487894_11334"/>
<proteinExistence type="inferred from homology"/>
<dbReference type="GO" id="GO:0004521">
    <property type="term" value="F:RNA endonuclease activity"/>
    <property type="evidence" value="ECO:0007669"/>
    <property type="project" value="UniProtKB-UniRule"/>
</dbReference>
<dbReference type="Pfam" id="PF02130">
    <property type="entry name" value="YbeY"/>
    <property type="match status" value="1"/>
</dbReference>
<dbReference type="PANTHER" id="PTHR46986">
    <property type="entry name" value="ENDORIBONUCLEASE YBEY, CHLOROPLASTIC"/>
    <property type="match status" value="1"/>
</dbReference>
<feature type="binding site" evidence="7">
    <location>
        <position position="124"/>
    </location>
    <ligand>
        <name>Zn(2+)</name>
        <dbReference type="ChEBI" id="CHEBI:29105"/>
        <note>catalytic</note>
    </ligand>
</feature>
<dbReference type="RefSeq" id="WP_090391881.1">
    <property type="nucleotide sequence ID" value="NZ_FMZO01000013.1"/>
</dbReference>
<comment type="function">
    <text evidence="7">Single strand-specific metallo-endoribonuclease involved in late-stage 70S ribosome quality control and in maturation of the 3' terminus of the 16S rRNA.</text>
</comment>
<organism evidence="8 9">
    <name type="scientific">Niabella drilacis (strain DSM 25811 / CCM 8410 / CCUG 62505 / LMG 26954 / E90)</name>
    <dbReference type="NCBI Taxonomy" id="1285928"/>
    <lineage>
        <taxon>Bacteria</taxon>
        <taxon>Pseudomonadati</taxon>
        <taxon>Bacteroidota</taxon>
        <taxon>Chitinophagia</taxon>
        <taxon>Chitinophagales</taxon>
        <taxon>Chitinophagaceae</taxon>
        <taxon>Niabella</taxon>
    </lineage>
</organism>
<dbReference type="GO" id="GO:0005737">
    <property type="term" value="C:cytoplasm"/>
    <property type="evidence" value="ECO:0007669"/>
    <property type="project" value="UniProtKB-SubCell"/>
</dbReference>
<comment type="subcellular location">
    <subcellularLocation>
        <location evidence="7">Cytoplasm</location>
    </subcellularLocation>
</comment>
<dbReference type="EMBL" id="FMZO01000013">
    <property type="protein sequence ID" value="SDD76150.1"/>
    <property type="molecule type" value="Genomic_DNA"/>
</dbReference>
<evidence type="ECO:0000313" key="9">
    <source>
        <dbReference type="Proteomes" id="UP000198757"/>
    </source>
</evidence>
<dbReference type="GO" id="GO:0008270">
    <property type="term" value="F:zinc ion binding"/>
    <property type="evidence" value="ECO:0007669"/>
    <property type="project" value="UniProtKB-UniRule"/>
</dbReference>
<protein>
    <recommendedName>
        <fullName evidence="7">Endoribonuclease YbeY</fullName>
        <ecNumber evidence="7">3.1.-.-</ecNumber>
    </recommendedName>
</protein>
<dbReference type="AlphaFoldDB" id="A0A1G6XDB4"/>
<dbReference type="SUPFAM" id="SSF55486">
    <property type="entry name" value="Metalloproteases ('zincins'), catalytic domain"/>
    <property type="match status" value="1"/>
</dbReference>
<keyword evidence="5 7" id="KW-0378">Hydrolase</keyword>
<feature type="binding site" evidence="7">
    <location>
        <position position="118"/>
    </location>
    <ligand>
        <name>Zn(2+)</name>
        <dbReference type="ChEBI" id="CHEBI:29105"/>
        <note>catalytic</note>
    </ligand>
</feature>
<evidence type="ECO:0000256" key="5">
    <source>
        <dbReference type="ARBA" id="ARBA00022801"/>
    </source>
</evidence>
<dbReference type="EC" id="3.1.-.-" evidence="7"/>
<evidence type="ECO:0000256" key="2">
    <source>
        <dbReference type="ARBA" id="ARBA00022722"/>
    </source>
</evidence>
<dbReference type="GO" id="GO:0004222">
    <property type="term" value="F:metalloendopeptidase activity"/>
    <property type="evidence" value="ECO:0007669"/>
    <property type="project" value="InterPro"/>
</dbReference>
<gene>
    <name evidence="7" type="primary">ybeY</name>
    <name evidence="8" type="ORF">SAMN04487894_11334</name>
</gene>
<sequence>MTSIHLPPVIFSFHKKVTLRERKRLKHFLAILFKENKQELDRLHYIFCDDEKILGINRQYLKHDYYTDIITFDVREKPSEPMVADIFISVDTVRSNALVQKEPFNRELHRVIFHGALHLCGYNDKTPREQAVMRNMEDQCLLRYGL</sequence>
<keyword evidence="3 7" id="KW-0479">Metal-binding</keyword>
<keyword evidence="6 7" id="KW-0862">Zinc</keyword>
<dbReference type="PANTHER" id="PTHR46986:SF1">
    <property type="entry name" value="ENDORIBONUCLEASE YBEY, CHLOROPLASTIC"/>
    <property type="match status" value="1"/>
</dbReference>
<evidence type="ECO:0000256" key="7">
    <source>
        <dbReference type="HAMAP-Rule" id="MF_00009"/>
    </source>
</evidence>
<reference evidence="9" key="1">
    <citation type="submission" date="2016-10" db="EMBL/GenBank/DDBJ databases">
        <authorList>
            <person name="Varghese N."/>
            <person name="Submissions S."/>
        </authorList>
    </citation>
    <scope>NUCLEOTIDE SEQUENCE [LARGE SCALE GENOMIC DNA]</scope>
    <source>
        <strain evidence="9">DSM 25811 / CCM 8410 / LMG 26954 / E90</strain>
    </source>
</reference>
<dbReference type="InterPro" id="IPR002036">
    <property type="entry name" value="YbeY"/>
</dbReference>
<dbReference type="Gene3D" id="3.40.390.30">
    <property type="entry name" value="Metalloproteases ('zincins'), catalytic domain"/>
    <property type="match status" value="1"/>
</dbReference>
<keyword evidence="7" id="KW-0690">Ribosome biogenesis</keyword>
<keyword evidence="7" id="KW-0698">rRNA processing</keyword>
<feature type="binding site" evidence="7">
    <location>
        <position position="114"/>
    </location>
    <ligand>
        <name>Zn(2+)</name>
        <dbReference type="ChEBI" id="CHEBI:29105"/>
        <note>catalytic</note>
    </ligand>
</feature>
<evidence type="ECO:0000256" key="4">
    <source>
        <dbReference type="ARBA" id="ARBA00022759"/>
    </source>
</evidence>
<evidence type="ECO:0000256" key="3">
    <source>
        <dbReference type="ARBA" id="ARBA00022723"/>
    </source>
</evidence>
<evidence type="ECO:0000256" key="6">
    <source>
        <dbReference type="ARBA" id="ARBA00022833"/>
    </source>
</evidence>
<dbReference type="GO" id="GO:0006364">
    <property type="term" value="P:rRNA processing"/>
    <property type="evidence" value="ECO:0007669"/>
    <property type="project" value="UniProtKB-UniRule"/>
</dbReference>
<evidence type="ECO:0000313" key="8">
    <source>
        <dbReference type="EMBL" id="SDD76150.1"/>
    </source>
</evidence>
<comment type="cofactor">
    <cofactor evidence="7">
        <name>Zn(2+)</name>
        <dbReference type="ChEBI" id="CHEBI:29105"/>
    </cofactor>
    <text evidence="7">Binds 1 zinc ion.</text>
</comment>
<name>A0A1G6XDB4_NIADE</name>
<dbReference type="HAMAP" id="MF_00009">
    <property type="entry name" value="Endoribonucl_YbeY"/>
    <property type="match status" value="1"/>
</dbReference>
<accession>A0A1G6XDB4</accession>
<keyword evidence="9" id="KW-1185">Reference proteome</keyword>
<keyword evidence="7" id="KW-0963">Cytoplasm</keyword>
<dbReference type="Proteomes" id="UP000198757">
    <property type="component" value="Unassembled WGS sequence"/>
</dbReference>
<dbReference type="OrthoDB" id="9811984at2"/>
<comment type="similarity">
    <text evidence="1 7">Belongs to the endoribonuclease YbeY family.</text>
</comment>
<dbReference type="NCBIfam" id="TIGR00043">
    <property type="entry name" value="rRNA maturation RNase YbeY"/>
    <property type="match status" value="1"/>
</dbReference>
<evidence type="ECO:0000256" key="1">
    <source>
        <dbReference type="ARBA" id="ARBA00010875"/>
    </source>
</evidence>
<keyword evidence="2 7" id="KW-0540">Nuclease</keyword>
<keyword evidence="4 7" id="KW-0255">Endonuclease</keyword>